<comment type="caution">
    <text evidence="2">The sequence shown here is derived from an EMBL/GenBank/DDBJ whole genome shotgun (WGS) entry which is preliminary data.</text>
</comment>
<name>A0A8S3BUM9_9BILA</name>
<protein>
    <submittedName>
        <fullName evidence="2">Uncharacterized protein</fullName>
    </submittedName>
</protein>
<evidence type="ECO:0000313" key="3">
    <source>
        <dbReference type="Proteomes" id="UP000676336"/>
    </source>
</evidence>
<evidence type="ECO:0000256" key="1">
    <source>
        <dbReference type="SAM" id="MobiDB-lite"/>
    </source>
</evidence>
<dbReference type="Proteomes" id="UP000676336">
    <property type="component" value="Unassembled WGS sequence"/>
</dbReference>
<organism evidence="2 3">
    <name type="scientific">Rotaria magnacalcarata</name>
    <dbReference type="NCBI Taxonomy" id="392030"/>
    <lineage>
        <taxon>Eukaryota</taxon>
        <taxon>Metazoa</taxon>
        <taxon>Spiralia</taxon>
        <taxon>Gnathifera</taxon>
        <taxon>Rotifera</taxon>
        <taxon>Eurotatoria</taxon>
        <taxon>Bdelloidea</taxon>
        <taxon>Philodinida</taxon>
        <taxon>Philodinidae</taxon>
        <taxon>Rotaria</taxon>
    </lineage>
</organism>
<gene>
    <name evidence="2" type="ORF">SMN809_LOCUS47797</name>
</gene>
<feature type="non-terminal residue" evidence="2">
    <location>
        <position position="1"/>
    </location>
</feature>
<accession>A0A8S3BUM9</accession>
<sequence>IDDSRKKAAIKSMYPNQQYTQRGGGPGGQYPPQQPSYGVGNMVPG</sequence>
<reference evidence="2" key="1">
    <citation type="submission" date="2021-02" db="EMBL/GenBank/DDBJ databases">
        <authorList>
            <person name="Nowell W R."/>
        </authorList>
    </citation>
    <scope>NUCLEOTIDE SEQUENCE</scope>
</reference>
<proteinExistence type="predicted"/>
<evidence type="ECO:0000313" key="2">
    <source>
        <dbReference type="EMBL" id="CAF4815668.1"/>
    </source>
</evidence>
<feature type="region of interest" description="Disordered" evidence="1">
    <location>
        <begin position="1"/>
        <end position="45"/>
    </location>
</feature>
<dbReference type="AlphaFoldDB" id="A0A8S3BUM9"/>
<dbReference type="EMBL" id="CAJOBI010152199">
    <property type="protein sequence ID" value="CAF4815668.1"/>
    <property type="molecule type" value="Genomic_DNA"/>
</dbReference>